<name>Q4T080_TETNG</name>
<protein>
    <submittedName>
        <fullName evidence="2">(spotted green pufferfish) hypothetical protein</fullName>
    </submittedName>
</protein>
<feature type="region of interest" description="Disordered" evidence="1">
    <location>
        <begin position="169"/>
        <end position="269"/>
    </location>
</feature>
<dbReference type="KEGG" id="tng:GSTEN00009470G001"/>
<feature type="region of interest" description="Disordered" evidence="1">
    <location>
        <begin position="118"/>
        <end position="148"/>
    </location>
</feature>
<proteinExistence type="predicted"/>
<accession>Q4T080</accession>
<dbReference type="AlphaFoldDB" id="Q4T080"/>
<comment type="caution">
    <text evidence="2">The sequence shown here is derived from an EMBL/GenBank/DDBJ whole genome shotgun (WGS) entry which is preliminary data.</text>
</comment>
<organism evidence="2">
    <name type="scientific">Tetraodon nigroviridis</name>
    <name type="common">Spotted green pufferfish</name>
    <name type="synonym">Chelonodon nigroviridis</name>
    <dbReference type="NCBI Taxonomy" id="99883"/>
    <lineage>
        <taxon>Eukaryota</taxon>
        <taxon>Metazoa</taxon>
        <taxon>Chordata</taxon>
        <taxon>Craniata</taxon>
        <taxon>Vertebrata</taxon>
        <taxon>Euteleostomi</taxon>
        <taxon>Actinopterygii</taxon>
        <taxon>Neopterygii</taxon>
        <taxon>Teleostei</taxon>
        <taxon>Neoteleostei</taxon>
        <taxon>Acanthomorphata</taxon>
        <taxon>Eupercaria</taxon>
        <taxon>Tetraodontiformes</taxon>
        <taxon>Tetradontoidea</taxon>
        <taxon>Tetraodontidae</taxon>
        <taxon>Tetraodon</taxon>
    </lineage>
</organism>
<reference evidence="2" key="1">
    <citation type="journal article" date="2004" name="Nature">
        <title>Genome duplication in the teleost fish Tetraodon nigroviridis reveals the early vertebrate proto-karyotype.</title>
        <authorList>
            <person name="Jaillon O."/>
            <person name="Aury J.-M."/>
            <person name="Brunet F."/>
            <person name="Petit J.-L."/>
            <person name="Stange-Thomann N."/>
            <person name="Mauceli E."/>
            <person name="Bouneau L."/>
            <person name="Fischer C."/>
            <person name="Ozouf-Costaz C."/>
            <person name="Bernot A."/>
            <person name="Nicaud S."/>
            <person name="Jaffe D."/>
            <person name="Fisher S."/>
            <person name="Lutfalla G."/>
            <person name="Dossat C."/>
            <person name="Segurens B."/>
            <person name="Dasilva C."/>
            <person name="Salanoubat M."/>
            <person name="Levy M."/>
            <person name="Boudet N."/>
            <person name="Castellano S."/>
            <person name="Anthouard V."/>
            <person name="Jubin C."/>
            <person name="Castelli V."/>
            <person name="Katinka M."/>
            <person name="Vacherie B."/>
            <person name="Biemont C."/>
            <person name="Skalli Z."/>
            <person name="Cattolico L."/>
            <person name="Poulain J."/>
            <person name="De Berardinis V."/>
            <person name="Cruaud C."/>
            <person name="Duprat S."/>
            <person name="Brottier P."/>
            <person name="Coutanceau J.-P."/>
            <person name="Gouzy J."/>
            <person name="Parra G."/>
            <person name="Lardier G."/>
            <person name="Chapple C."/>
            <person name="McKernan K.J."/>
            <person name="McEwan P."/>
            <person name="Bosak S."/>
            <person name="Kellis M."/>
            <person name="Volff J.-N."/>
            <person name="Guigo R."/>
            <person name="Zody M.C."/>
            <person name="Mesirov J."/>
            <person name="Lindblad-Toh K."/>
            <person name="Birren B."/>
            <person name="Nusbaum C."/>
            <person name="Kahn D."/>
            <person name="Robinson-Rechavi M."/>
            <person name="Laudet V."/>
            <person name="Schachter V."/>
            <person name="Quetier F."/>
            <person name="Saurin W."/>
            <person name="Scarpelli C."/>
            <person name="Wincker P."/>
            <person name="Lander E.S."/>
            <person name="Weissenbach J."/>
            <person name="Roest Crollius H."/>
        </authorList>
    </citation>
    <scope>NUCLEOTIDE SEQUENCE [LARGE SCALE GENOMIC DNA]</scope>
</reference>
<evidence type="ECO:0000313" key="2">
    <source>
        <dbReference type="EMBL" id="CAF93702.1"/>
    </source>
</evidence>
<feature type="compositionally biased region" description="Low complexity" evidence="1">
    <location>
        <begin position="138"/>
        <end position="148"/>
    </location>
</feature>
<gene>
    <name evidence="2" type="ORF">GSTENG00009470001</name>
</gene>
<feature type="compositionally biased region" description="Low complexity" evidence="1">
    <location>
        <begin position="257"/>
        <end position="269"/>
    </location>
</feature>
<feature type="compositionally biased region" description="Pro residues" evidence="1">
    <location>
        <begin position="127"/>
        <end position="137"/>
    </location>
</feature>
<reference evidence="2" key="2">
    <citation type="submission" date="2004-02" db="EMBL/GenBank/DDBJ databases">
        <authorList>
            <consortium name="Genoscope"/>
            <consortium name="Whitehead Institute Centre for Genome Research"/>
        </authorList>
    </citation>
    <scope>NUCLEOTIDE SEQUENCE</scope>
</reference>
<evidence type="ECO:0000256" key="1">
    <source>
        <dbReference type="SAM" id="MobiDB-lite"/>
    </source>
</evidence>
<feature type="non-terminal residue" evidence="2">
    <location>
        <position position="1"/>
    </location>
</feature>
<dbReference type="EMBL" id="CAAE01011300">
    <property type="protein sequence ID" value="CAF93702.1"/>
    <property type="molecule type" value="Genomic_DNA"/>
</dbReference>
<feature type="compositionally biased region" description="Gly residues" evidence="1">
    <location>
        <begin position="206"/>
        <end position="220"/>
    </location>
</feature>
<sequence length="269" mass="27309">LQRRVGRVGLRRAAVGDLQLRPAALLRLLQPGGDGDGARLAAAQLPRRLPRLALRPDAGVLEPGAGGAALLQGHPCAPAGPGGLVGGRQLRPDVGLQRQHAAEPRSLQPRQLQRLPPAEPQEELALPPAPLPAPAGPGAPAEGPAPRLPARVPAAALLPLPARLLPRAAPHASAPPAAPQSCGSPLRQQPRLPHRGPPLAPPGEQRGAGGRDLAGGGGAQQGPWPAAEPARDATGRGAAGARRRRVSRPPAEPLPAAPQAARAACFPFS</sequence>